<sequence length="31" mass="3490">MLFDPTLVVAMSKFADGFSMRIFLELPLATQ</sequence>
<proteinExistence type="predicted"/>
<evidence type="ECO:0000313" key="1">
    <source>
        <dbReference type="EMBL" id="MBX72291.1"/>
    </source>
</evidence>
<organism evidence="1">
    <name type="scientific">Rhizophora mucronata</name>
    <name type="common">Asiatic mangrove</name>
    <dbReference type="NCBI Taxonomy" id="61149"/>
    <lineage>
        <taxon>Eukaryota</taxon>
        <taxon>Viridiplantae</taxon>
        <taxon>Streptophyta</taxon>
        <taxon>Embryophyta</taxon>
        <taxon>Tracheophyta</taxon>
        <taxon>Spermatophyta</taxon>
        <taxon>Magnoliopsida</taxon>
        <taxon>eudicotyledons</taxon>
        <taxon>Gunneridae</taxon>
        <taxon>Pentapetalae</taxon>
        <taxon>rosids</taxon>
        <taxon>fabids</taxon>
        <taxon>Malpighiales</taxon>
        <taxon>Rhizophoraceae</taxon>
        <taxon>Rhizophora</taxon>
    </lineage>
</organism>
<dbReference type="EMBL" id="GGEC01091807">
    <property type="protein sequence ID" value="MBX72291.1"/>
    <property type="molecule type" value="Transcribed_RNA"/>
</dbReference>
<dbReference type="AlphaFoldDB" id="A0A2P2QZE9"/>
<reference evidence="1" key="1">
    <citation type="submission" date="2018-02" db="EMBL/GenBank/DDBJ databases">
        <title>Rhizophora mucronata_Transcriptome.</title>
        <authorList>
            <person name="Meera S.P."/>
            <person name="Sreeshan A."/>
            <person name="Augustine A."/>
        </authorList>
    </citation>
    <scope>NUCLEOTIDE SEQUENCE</scope>
    <source>
        <tissue evidence="1">Leaf</tissue>
    </source>
</reference>
<protein>
    <submittedName>
        <fullName evidence="1">Uncharacterized protein</fullName>
    </submittedName>
</protein>
<accession>A0A2P2QZE9</accession>
<name>A0A2P2QZE9_RHIMU</name>